<dbReference type="AlphaFoldDB" id="A0A6A4KP68"/>
<proteinExistence type="predicted"/>
<protein>
    <submittedName>
        <fullName evidence="2">Uncharacterized protein</fullName>
    </submittedName>
</protein>
<dbReference type="Gene3D" id="1.25.40.20">
    <property type="entry name" value="Ankyrin repeat-containing domain"/>
    <property type="match status" value="1"/>
</dbReference>
<dbReference type="Pfam" id="PF12796">
    <property type="entry name" value="Ank_2"/>
    <property type="match status" value="1"/>
</dbReference>
<feature type="repeat" description="ANK" evidence="1">
    <location>
        <begin position="204"/>
        <end position="236"/>
    </location>
</feature>
<dbReference type="SUPFAM" id="SSF48403">
    <property type="entry name" value="Ankyrin repeat"/>
    <property type="match status" value="1"/>
</dbReference>
<dbReference type="InterPro" id="IPR036770">
    <property type="entry name" value="Ankyrin_rpt-contain_sf"/>
</dbReference>
<dbReference type="EMBL" id="QEFC01004830">
    <property type="protein sequence ID" value="KAE9444947.1"/>
    <property type="molecule type" value="Genomic_DNA"/>
</dbReference>
<evidence type="ECO:0000256" key="1">
    <source>
        <dbReference type="PROSITE-ProRule" id="PRU00023"/>
    </source>
</evidence>
<accession>A0A6A4KP68</accession>
<dbReference type="PROSITE" id="PS50297">
    <property type="entry name" value="ANK_REP_REGION"/>
    <property type="match status" value="1"/>
</dbReference>
<name>A0A6A4KP68_9ERIC</name>
<evidence type="ECO:0000313" key="2">
    <source>
        <dbReference type="EMBL" id="KAE9444947.1"/>
    </source>
</evidence>
<dbReference type="InterPro" id="IPR002110">
    <property type="entry name" value="Ankyrin_rpt"/>
</dbReference>
<dbReference type="Pfam" id="PF00023">
    <property type="entry name" value="Ank"/>
    <property type="match status" value="1"/>
</dbReference>
<comment type="caution">
    <text evidence="2">The sequence shown here is derived from an EMBL/GenBank/DDBJ whole genome shotgun (WGS) entry which is preliminary data.</text>
</comment>
<dbReference type="OrthoDB" id="1925304at2759"/>
<sequence>MASSSNKNGTSSPREKYPYPTEFNVLDFVPKLLSERNYENWKLLMRDFIRMRGLIGFIEGAAAKDSNRDEAWERSNNLVRGWILVTLSEDIRPGVLSSESAKGVWTRLEEIFDPTRSKWQPDEEMEYRQGHYLALQKAAINGNWDKASEIIEREPDAVRTHITPTLQTALHLAVSSGSKGRKDFMTKLLETMTPQDVVGLVNLQGMTALHYAAVVDYEEGARMLVNKNSDLPNRSAISTYLPIHLAAEYGFRDMVRYLMEVHAAYGNILLRDDDAGAGLLFLLTRSEMYDIALTLLEQKPKLACMEPNPFDIIVEKHSSFPSGNSSNFWHNLVYLG</sequence>
<organism evidence="2">
    <name type="scientific">Rhododendron williamsianum</name>
    <dbReference type="NCBI Taxonomy" id="262921"/>
    <lineage>
        <taxon>Eukaryota</taxon>
        <taxon>Viridiplantae</taxon>
        <taxon>Streptophyta</taxon>
        <taxon>Embryophyta</taxon>
        <taxon>Tracheophyta</taxon>
        <taxon>Spermatophyta</taxon>
        <taxon>Magnoliopsida</taxon>
        <taxon>eudicotyledons</taxon>
        <taxon>Gunneridae</taxon>
        <taxon>Pentapetalae</taxon>
        <taxon>asterids</taxon>
        <taxon>Ericales</taxon>
        <taxon>Ericaceae</taxon>
        <taxon>Ericoideae</taxon>
        <taxon>Rhodoreae</taxon>
        <taxon>Rhododendron</taxon>
    </lineage>
</organism>
<reference evidence="2" key="1">
    <citation type="journal article" date="2019" name="Genome Biol. Evol.">
        <title>The Rhododendron genome and chromosomal organization provide insight into shared whole-genome duplications across the heath family (Ericaceae).</title>
        <authorList>
            <person name="Soza V.L."/>
            <person name="Lindsley D."/>
            <person name="Waalkes A."/>
            <person name="Ramage E."/>
            <person name="Patwardhan R.P."/>
            <person name="Burton J.N."/>
            <person name="Adey A."/>
            <person name="Kumar A."/>
            <person name="Qiu R."/>
            <person name="Shendure J."/>
            <person name="Hall B."/>
        </authorList>
    </citation>
    <scope>NUCLEOTIDE SEQUENCE</scope>
    <source>
        <strain evidence="2">RSF 1966-606</strain>
    </source>
</reference>
<dbReference type="SMART" id="SM00248">
    <property type="entry name" value="ANK"/>
    <property type="match status" value="4"/>
</dbReference>
<feature type="non-terminal residue" evidence="2">
    <location>
        <position position="1"/>
    </location>
</feature>
<keyword evidence="1" id="KW-0040">ANK repeat</keyword>
<dbReference type="PROSITE" id="PS50088">
    <property type="entry name" value="ANK_REPEAT"/>
    <property type="match status" value="1"/>
</dbReference>
<gene>
    <name evidence="2" type="ORF">C3L33_23155</name>
</gene>
<dbReference type="PANTHER" id="PTHR47303:SF1">
    <property type="entry name" value="NF-KAPPA-B INHIBITOR BETA"/>
    <property type="match status" value="1"/>
</dbReference>
<dbReference type="PANTHER" id="PTHR47303">
    <property type="match status" value="1"/>
</dbReference>